<evidence type="ECO:0000256" key="9">
    <source>
        <dbReference type="RuleBase" id="RU003357"/>
    </source>
</evidence>
<dbReference type="RefSeq" id="WP_189449660.1">
    <property type="nucleotide sequence ID" value="NZ_BMXY01000002.1"/>
</dbReference>
<dbReference type="Pfam" id="PF00593">
    <property type="entry name" value="TonB_dep_Rec_b-barrel"/>
    <property type="match status" value="1"/>
</dbReference>
<evidence type="ECO:0000256" key="1">
    <source>
        <dbReference type="ARBA" id="ARBA00004571"/>
    </source>
</evidence>
<dbReference type="InterPro" id="IPR039426">
    <property type="entry name" value="TonB-dep_rcpt-like"/>
</dbReference>
<keyword evidence="3 8" id="KW-1134">Transmembrane beta strand</keyword>
<dbReference type="InterPro" id="IPR037066">
    <property type="entry name" value="Plug_dom_sf"/>
</dbReference>
<dbReference type="InterPro" id="IPR036942">
    <property type="entry name" value="Beta-barrel_TonB_sf"/>
</dbReference>
<keyword evidence="10" id="KW-0732">Signal</keyword>
<evidence type="ECO:0000313" key="14">
    <source>
        <dbReference type="Proteomes" id="UP000643403"/>
    </source>
</evidence>
<reference evidence="14" key="1">
    <citation type="journal article" date="2019" name="Int. J. Syst. Evol. Microbiol.">
        <title>The Global Catalogue of Microorganisms (GCM) 10K type strain sequencing project: providing services to taxonomists for standard genome sequencing and annotation.</title>
        <authorList>
            <consortium name="The Broad Institute Genomics Platform"/>
            <consortium name="The Broad Institute Genome Sequencing Center for Infectious Disease"/>
            <person name="Wu L."/>
            <person name="Ma J."/>
        </authorList>
    </citation>
    <scope>NUCLEOTIDE SEQUENCE [LARGE SCALE GENOMIC DNA]</scope>
    <source>
        <strain evidence="14">KCTC 22558</strain>
    </source>
</reference>
<dbReference type="Pfam" id="PF07715">
    <property type="entry name" value="Plug"/>
    <property type="match status" value="1"/>
</dbReference>
<feature type="domain" description="TonB-dependent receptor-like beta-barrel" evidence="11">
    <location>
        <begin position="367"/>
        <end position="962"/>
    </location>
</feature>
<keyword evidence="2 8" id="KW-0813">Transport</keyword>
<feature type="signal peptide" evidence="10">
    <location>
        <begin position="1"/>
        <end position="29"/>
    </location>
</feature>
<evidence type="ECO:0000256" key="2">
    <source>
        <dbReference type="ARBA" id="ARBA00022448"/>
    </source>
</evidence>
<sequence>MEFRRSTLRDAIQLALGAGALFTAASAFAQETAEAAPQALDRVQVTGSRIRQVDKETAQPVLVVSRQDIEKQGFQSVSDILQNITSMGTPPISRAAPLSAGENAGGTFISMRNLGAARTLVLVNGRRLGVSTSGLADVSTIPAVAVERIEVLKDGASSIYGSDAIAGVINIITRTNFEGAAGSVYYGQYGEGDGAVTRGDFLMGFGGDRGSVVVGAEWATEDRVRSADRPFSAFPRGSDHPTDNWTTAGQYGGFVTTATTAVPGIPTGTRVVLRPGGDPRNINDYVRQNVNTGSCVGATEATGCTPGSIADKSNTNLQTDLRTPLERRSVFANGTVNITDDIRFHAELLYSFRSSERQVAGYPMQAASFATPMSANSYYNPTGATISNWWRRTWEVPRTTKADLTTFRFAGSFEGSFEAFGQTYDWDVNYLKNDNRLIQDAFGNLNLANVRNAVGPSFLQNGVVVCGTPGNVIAGCVPWNPYLPYGDARSGGLTGNTALQNYLFQNEHSTGQTGTDVYSANVSGTLFDLPAGPMGLAVGFEHRKESGEFVPDALAVTGGSTNLSSGPTRGSYSVDEVYAEVEIPILSDLPFARQLSVNIASRASDFDTFGETVNNKFMLKWKPFESLMLRGTVADGFRAPTIADLYGGTSDTFSYFTDPCDVVFGQSTPGSQIRTNCANGVGGNGALGAQAATFRQLGQGFVPVGAPNAQTPVAFKSGSNPTLTPEISKSQTIGAVWSPGFLSGFNMAVDWWKVRIVDTIVADSPQTILNDCYIQGIASRCSSALFTRDPAQGYINFLSFGSRNAGYRKVEGWDVDMSYRVVTENLGTFNVVSNSTYTAKDIQISTNDPRVPLSNVGFANFFRIRSTLNTTWEKGAFGATWTARYYSGMKEGCTYFIPNSTTPNLECEEIVYAPTGAYVGVSTTPASAISRRHVVGSNTFHDVQLRWEAPWKATVAIGANNVFNHIGPVMYTQPSANVSYYGGFDIGRFLYMRYTQRF</sequence>
<dbReference type="InterPro" id="IPR000531">
    <property type="entry name" value="Beta-barrel_TonB"/>
</dbReference>
<evidence type="ECO:0000256" key="5">
    <source>
        <dbReference type="ARBA" id="ARBA00023077"/>
    </source>
</evidence>
<comment type="subcellular location">
    <subcellularLocation>
        <location evidence="1 8">Cell outer membrane</location>
        <topology evidence="1 8">Multi-pass membrane protein</topology>
    </subcellularLocation>
</comment>
<keyword evidence="4 8" id="KW-0812">Transmembrane</keyword>
<protein>
    <submittedName>
        <fullName evidence="13">TonB-dependent receptor</fullName>
    </submittedName>
</protein>
<evidence type="ECO:0000256" key="10">
    <source>
        <dbReference type="SAM" id="SignalP"/>
    </source>
</evidence>
<accession>A0ABQ3C9N8</accession>
<organism evidence="13 14">
    <name type="scientific">Cognatilysobacter xinjiangensis</name>
    <dbReference type="NCBI Taxonomy" id="546892"/>
    <lineage>
        <taxon>Bacteria</taxon>
        <taxon>Pseudomonadati</taxon>
        <taxon>Pseudomonadota</taxon>
        <taxon>Gammaproteobacteria</taxon>
        <taxon>Lysobacterales</taxon>
        <taxon>Lysobacteraceae</taxon>
        <taxon>Cognatilysobacter</taxon>
    </lineage>
</organism>
<comment type="similarity">
    <text evidence="8 9">Belongs to the TonB-dependent receptor family.</text>
</comment>
<evidence type="ECO:0000259" key="12">
    <source>
        <dbReference type="Pfam" id="PF07715"/>
    </source>
</evidence>
<dbReference type="PANTHER" id="PTHR47234:SF2">
    <property type="entry name" value="TONB-DEPENDENT RECEPTOR"/>
    <property type="match status" value="1"/>
</dbReference>
<evidence type="ECO:0000256" key="3">
    <source>
        <dbReference type="ARBA" id="ARBA00022452"/>
    </source>
</evidence>
<dbReference type="Gene3D" id="2.170.130.10">
    <property type="entry name" value="TonB-dependent receptor, plug domain"/>
    <property type="match status" value="1"/>
</dbReference>
<keyword evidence="14" id="KW-1185">Reference proteome</keyword>
<dbReference type="InterPro" id="IPR012910">
    <property type="entry name" value="Plug_dom"/>
</dbReference>
<feature type="chain" id="PRO_5046455454" evidence="10">
    <location>
        <begin position="30"/>
        <end position="998"/>
    </location>
</feature>
<dbReference type="Proteomes" id="UP000643403">
    <property type="component" value="Unassembled WGS sequence"/>
</dbReference>
<keyword evidence="5 9" id="KW-0798">TonB box</keyword>
<gene>
    <name evidence="13" type="primary">btuB</name>
    <name evidence="13" type="ORF">GCM10008101_21140</name>
</gene>
<proteinExistence type="inferred from homology"/>
<dbReference type="EMBL" id="BMXY01000002">
    <property type="protein sequence ID" value="GGZ66652.1"/>
    <property type="molecule type" value="Genomic_DNA"/>
</dbReference>
<dbReference type="Gene3D" id="2.40.170.20">
    <property type="entry name" value="TonB-dependent receptor, beta-barrel domain"/>
    <property type="match status" value="1"/>
</dbReference>
<evidence type="ECO:0000256" key="7">
    <source>
        <dbReference type="ARBA" id="ARBA00023237"/>
    </source>
</evidence>
<dbReference type="SUPFAM" id="SSF56935">
    <property type="entry name" value="Porins"/>
    <property type="match status" value="1"/>
</dbReference>
<keyword evidence="7 8" id="KW-0998">Cell outer membrane</keyword>
<dbReference type="PANTHER" id="PTHR47234">
    <property type="match status" value="1"/>
</dbReference>
<evidence type="ECO:0000256" key="6">
    <source>
        <dbReference type="ARBA" id="ARBA00023136"/>
    </source>
</evidence>
<evidence type="ECO:0000259" key="11">
    <source>
        <dbReference type="Pfam" id="PF00593"/>
    </source>
</evidence>
<evidence type="ECO:0000256" key="8">
    <source>
        <dbReference type="PROSITE-ProRule" id="PRU01360"/>
    </source>
</evidence>
<name>A0ABQ3C9N8_9GAMM</name>
<evidence type="ECO:0000256" key="4">
    <source>
        <dbReference type="ARBA" id="ARBA00022692"/>
    </source>
</evidence>
<comment type="caution">
    <text evidence="13">The sequence shown here is derived from an EMBL/GenBank/DDBJ whole genome shotgun (WGS) entry which is preliminary data.</text>
</comment>
<dbReference type="PROSITE" id="PS52016">
    <property type="entry name" value="TONB_DEPENDENT_REC_3"/>
    <property type="match status" value="1"/>
</dbReference>
<keyword evidence="13" id="KW-0675">Receptor</keyword>
<evidence type="ECO:0000313" key="13">
    <source>
        <dbReference type="EMBL" id="GGZ66652.1"/>
    </source>
</evidence>
<feature type="domain" description="TonB-dependent receptor plug" evidence="12">
    <location>
        <begin position="55"/>
        <end position="168"/>
    </location>
</feature>
<keyword evidence="6 8" id="KW-0472">Membrane</keyword>